<dbReference type="EMBL" id="KI926445">
    <property type="protein sequence ID" value="ETW35838.1"/>
    <property type="molecule type" value="Genomic_DNA"/>
</dbReference>
<sequence>MIDEEKKIKIEINNINTIILDILCTEAIRKIKFILHILNELLKKKKNILHVYITNKIDHLSTHKKQRQIQVNFVIVIFQKKKKKKKKIFFFFFFLNQNVYHKKQIINILKEEIKEQMENTKRKRINIENKIKEIEKRKKIFFVKFMLYYIYKKEYVHANVAHYNRNMDFKENAVTKSKENMENELKAYDDINDFIKSFLNKRNDNVSI</sequence>
<evidence type="ECO:0000256" key="1">
    <source>
        <dbReference type="SAM" id="Coils"/>
    </source>
</evidence>
<reference evidence="2 3" key="2">
    <citation type="submission" date="2013-02" db="EMBL/GenBank/DDBJ databases">
        <title>The Genome Sequence of Plasmodium falciparum Tanzania (2000708).</title>
        <authorList>
            <consortium name="The Broad Institute Genome Sequencing Platform"/>
            <consortium name="The Broad Institute Genome Sequencing Center for Infectious Disease"/>
            <person name="Neafsey D."/>
            <person name="Cheeseman I."/>
            <person name="Volkman S."/>
            <person name="Adams J."/>
            <person name="Walker B."/>
            <person name="Young S.K."/>
            <person name="Zeng Q."/>
            <person name="Gargeya S."/>
            <person name="Fitzgerald M."/>
            <person name="Haas B."/>
            <person name="Abouelleil A."/>
            <person name="Alvarado L."/>
            <person name="Arachchi H.M."/>
            <person name="Berlin A.M."/>
            <person name="Chapman S.B."/>
            <person name="Dewar J."/>
            <person name="Goldberg J."/>
            <person name="Griggs A."/>
            <person name="Gujja S."/>
            <person name="Hansen M."/>
            <person name="Howarth C."/>
            <person name="Imamovic A."/>
            <person name="Larimer J."/>
            <person name="McCowan C."/>
            <person name="Murphy C."/>
            <person name="Neiman D."/>
            <person name="Pearson M."/>
            <person name="Priest M."/>
            <person name="Roberts A."/>
            <person name="Saif S."/>
            <person name="Shea T."/>
            <person name="Sisk P."/>
            <person name="Sykes S."/>
            <person name="Wortman J."/>
            <person name="Nusbaum C."/>
            <person name="Birren B."/>
        </authorList>
    </citation>
    <scope>NUCLEOTIDE SEQUENCE [LARGE SCALE GENOMIC DNA]</scope>
    <source>
        <strain evidence="3">Tanzania (2000708)</strain>
    </source>
</reference>
<dbReference type="Proteomes" id="UP000030708">
    <property type="component" value="Unassembled WGS sequence"/>
</dbReference>
<proteinExistence type="predicted"/>
<dbReference type="OrthoDB" id="372589at2759"/>
<keyword evidence="1" id="KW-0175">Coiled coil</keyword>
<reference evidence="2 3" key="1">
    <citation type="submission" date="2013-02" db="EMBL/GenBank/DDBJ databases">
        <title>The Genome Annotation of Plasmodium falciparum Tanzania (2000708).</title>
        <authorList>
            <consortium name="The Broad Institute Genome Sequencing Platform"/>
            <consortium name="The Broad Institute Genome Sequencing Center for Infectious Disease"/>
            <person name="Neafsey D."/>
            <person name="Hoffman S."/>
            <person name="Volkman S."/>
            <person name="Rosenthal P."/>
            <person name="Walker B."/>
            <person name="Young S.K."/>
            <person name="Zeng Q."/>
            <person name="Gargeya S."/>
            <person name="Fitzgerald M."/>
            <person name="Haas B."/>
            <person name="Abouelleil A."/>
            <person name="Allen A.W."/>
            <person name="Alvarado L."/>
            <person name="Arachchi H.M."/>
            <person name="Berlin A.M."/>
            <person name="Chapman S.B."/>
            <person name="Gainer-Dewar J."/>
            <person name="Goldberg J."/>
            <person name="Griggs A."/>
            <person name="Gujja S."/>
            <person name="Hansen M."/>
            <person name="Howarth C."/>
            <person name="Imamovic A."/>
            <person name="Ireland A."/>
            <person name="Larimer J."/>
            <person name="McCowan C."/>
            <person name="Murphy C."/>
            <person name="Pearson M."/>
            <person name="Poon T.W."/>
            <person name="Priest M."/>
            <person name="Roberts A."/>
            <person name="Saif S."/>
            <person name="Shea T."/>
            <person name="Sisk P."/>
            <person name="Sykes S."/>
            <person name="Wortman J."/>
            <person name="Nusbaum C."/>
            <person name="Birren B."/>
        </authorList>
    </citation>
    <scope>NUCLEOTIDE SEQUENCE [LARGE SCALE GENOMIC DNA]</scope>
    <source>
        <strain evidence="3">Tanzania (2000708)</strain>
    </source>
</reference>
<gene>
    <name evidence="2" type="ORF">PFTANZ_03431</name>
</gene>
<evidence type="ECO:0000313" key="3">
    <source>
        <dbReference type="Proteomes" id="UP000030708"/>
    </source>
</evidence>
<accession>A0A024W5K2</accession>
<feature type="coiled-coil region" evidence="1">
    <location>
        <begin position="103"/>
        <end position="137"/>
    </location>
</feature>
<name>A0A024W5K2_PLAFA</name>
<evidence type="ECO:0000313" key="2">
    <source>
        <dbReference type="EMBL" id="ETW35838.1"/>
    </source>
</evidence>
<dbReference type="AlphaFoldDB" id="A0A024W5K2"/>
<protein>
    <submittedName>
        <fullName evidence="2">Uncharacterized protein</fullName>
    </submittedName>
</protein>
<organism evidence="2 3">
    <name type="scientific">Plasmodium falciparum Tanzania</name>
    <name type="common">2000708</name>
    <dbReference type="NCBI Taxonomy" id="1036725"/>
    <lineage>
        <taxon>Eukaryota</taxon>
        <taxon>Sar</taxon>
        <taxon>Alveolata</taxon>
        <taxon>Apicomplexa</taxon>
        <taxon>Aconoidasida</taxon>
        <taxon>Haemosporida</taxon>
        <taxon>Plasmodiidae</taxon>
        <taxon>Plasmodium</taxon>
        <taxon>Plasmodium (Laverania)</taxon>
    </lineage>
</organism>